<dbReference type="SMR" id="A0A3Q7HC92"/>
<name>A0A3Q7HC92_SOLLC</name>
<dbReference type="AlphaFoldDB" id="A0A3Q7HC92"/>
<gene>
    <name evidence="2" type="primary">LOC101259649</name>
</gene>
<dbReference type="GeneID" id="101259649"/>
<reference evidence="2" key="1">
    <citation type="journal article" date="2012" name="Nature">
        <title>The tomato genome sequence provides insights into fleshy fruit evolution.</title>
        <authorList>
            <consortium name="Tomato Genome Consortium"/>
        </authorList>
    </citation>
    <scope>NUCLEOTIDE SEQUENCE [LARGE SCALE GENOMIC DNA]</scope>
    <source>
        <strain evidence="2">cv. Heinz 1706</strain>
    </source>
</reference>
<feature type="region of interest" description="Disordered" evidence="1">
    <location>
        <begin position="505"/>
        <end position="532"/>
    </location>
</feature>
<dbReference type="PaxDb" id="4081-Solyc07g053360.2.1"/>
<keyword evidence="3" id="KW-1185">Reference proteome</keyword>
<dbReference type="Proteomes" id="UP000004994">
    <property type="component" value="Chromosome 7"/>
</dbReference>
<dbReference type="KEGG" id="sly:101259649"/>
<feature type="region of interest" description="Disordered" evidence="1">
    <location>
        <begin position="34"/>
        <end position="141"/>
    </location>
</feature>
<evidence type="ECO:0000256" key="1">
    <source>
        <dbReference type="SAM" id="MobiDB-lite"/>
    </source>
</evidence>
<feature type="compositionally biased region" description="Basic and acidic residues" evidence="1">
    <location>
        <begin position="469"/>
        <end position="481"/>
    </location>
</feature>
<sequence>MASEQARRENVTDERKIQLEKDKVHKIASHFESLADKVHEEDTSTSPPDVVHVKTTVTGTVPHPSEKQRSSDIIDKTQGSKQQVFQEKPEGVKFGVQGQEHEDSVMNRGKQSEGGAEETKSGPSLEEISQYRATAQQKSMNAIRGAEERYEKAKGMGGSTLQNVKESTTHGIAAAAAEKGAQAKDTITQGLQKGTQYIAEKTGAAKDVAVEKGQQAYAATKDTLSGAGQTAAESAQQAKDYTMQKTGEAKDTLSGAGQTAAESAQQAKDYTMQKTGDTKDYTMQKTGEAKDYVAEKTGEIKEQSKGAASYVGEKAAQVKDVTLETGKGAVGYAGKVAETVKDKTVVAGWGVAHFTAEKAADATKAIAGVTSTVAGYAGGTTVAAKDLVVDAGKKTVGFAEDTLAAAKDFVVSAEESAAEYAARKKAEAERELEAKKLQEDTKGENRGGPKIDEKKRGFKSKEETEESYLEEHGGGDKESSKPVEGAAVVLQAIGETIVEIGKTTTELVAGRPRDEPVEGIEEESTTTTMKKT</sequence>
<feature type="compositionally biased region" description="Basic and acidic residues" evidence="1">
    <location>
        <begin position="432"/>
        <end position="462"/>
    </location>
</feature>
<accession>A0A3Q7HC92</accession>
<dbReference type="EnsemblPlants" id="Solyc07g053360.3.1">
    <property type="protein sequence ID" value="Solyc07g053360.3.1"/>
    <property type="gene ID" value="Solyc07g053360.3"/>
</dbReference>
<dbReference type="InParanoid" id="A0A3Q7HC92"/>
<evidence type="ECO:0008006" key="4">
    <source>
        <dbReference type="Google" id="ProtNLM"/>
    </source>
</evidence>
<dbReference type="PANTHER" id="PTHR47877:SF3">
    <property type="entry name" value="LATE EMBRYOGENESIS ABUNDANT DOMAIN-CONTAINING PROTEIN _ LEA DOMAIN-CONTAINING PROTEIN"/>
    <property type="match status" value="1"/>
</dbReference>
<feature type="region of interest" description="Disordered" evidence="1">
    <location>
        <begin position="238"/>
        <end position="273"/>
    </location>
</feature>
<dbReference type="Gramene" id="Solyc07g053360.3.1">
    <property type="protein sequence ID" value="Solyc07g053360.3.1"/>
    <property type="gene ID" value="Solyc07g053360.3"/>
</dbReference>
<feature type="compositionally biased region" description="Basic and acidic residues" evidence="1">
    <location>
        <begin position="64"/>
        <end position="75"/>
    </location>
</feature>
<dbReference type="PANTHER" id="PTHR47877">
    <property type="entry name" value="LATE EMBRYOGENESIS ABUNDANT DOMAIN-CONTAINING PROTEIN / LEA DOMAIN-CONTAINING PROTEIN"/>
    <property type="match status" value="1"/>
</dbReference>
<reference evidence="2" key="2">
    <citation type="submission" date="2019-01" db="UniProtKB">
        <authorList>
            <consortium name="EnsemblPlants"/>
        </authorList>
    </citation>
    <scope>IDENTIFICATION</scope>
    <source>
        <strain evidence="2">cv. Heinz 1706</strain>
    </source>
</reference>
<evidence type="ECO:0000313" key="3">
    <source>
        <dbReference type="Proteomes" id="UP000004994"/>
    </source>
</evidence>
<feature type="region of interest" description="Disordered" evidence="1">
    <location>
        <begin position="432"/>
        <end position="483"/>
    </location>
</feature>
<dbReference type="OMA" id="TADTAHK"/>
<evidence type="ECO:0000313" key="2">
    <source>
        <dbReference type="EnsemblPlants" id="Solyc07g053360.3.1"/>
    </source>
</evidence>
<feature type="compositionally biased region" description="Polar residues" evidence="1">
    <location>
        <begin position="255"/>
        <end position="273"/>
    </location>
</feature>
<proteinExistence type="predicted"/>
<dbReference type="GO" id="GO:0009631">
    <property type="term" value="P:cold acclimation"/>
    <property type="evidence" value="ECO:0000318"/>
    <property type="project" value="GO_Central"/>
</dbReference>
<feature type="compositionally biased region" description="Polar residues" evidence="1">
    <location>
        <begin position="131"/>
        <end position="140"/>
    </location>
</feature>
<organism evidence="2">
    <name type="scientific">Solanum lycopersicum</name>
    <name type="common">Tomato</name>
    <name type="synonym">Lycopersicon esculentum</name>
    <dbReference type="NCBI Taxonomy" id="4081"/>
    <lineage>
        <taxon>Eukaryota</taxon>
        <taxon>Viridiplantae</taxon>
        <taxon>Streptophyta</taxon>
        <taxon>Embryophyta</taxon>
        <taxon>Tracheophyta</taxon>
        <taxon>Spermatophyta</taxon>
        <taxon>Magnoliopsida</taxon>
        <taxon>eudicotyledons</taxon>
        <taxon>Gunneridae</taxon>
        <taxon>Pentapetalae</taxon>
        <taxon>asterids</taxon>
        <taxon>lamiids</taxon>
        <taxon>Solanales</taxon>
        <taxon>Solanaceae</taxon>
        <taxon>Solanoideae</taxon>
        <taxon>Solaneae</taxon>
        <taxon>Solanum</taxon>
        <taxon>Solanum subgen. Lycopersicon</taxon>
    </lineage>
</organism>
<protein>
    <recommendedName>
        <fullName evidence="4">Seed biotin-containing protein SBP65</fullName>
    </recommendedName>
</protein>
<dbReference type="Gene3D" id="6.10.140.1430">
    <property type="match status" value="1"/>
</dbReference>
<dbReference type="STRING" id="4081.A0A3Q7HC92"/>
<dbReference type="OrthoDB" id="1907061at2759"/>
<dbReference type="RefSeq" id="XP_004243405.2">
    <property type="nucleotide sequence ID" value="XM_004243357.5"/>
</dbReference>